<dbReference type="EMBL" id="PFJK01000107">
    <property type="protein sequence ID" value="PIX77479.1"/>
    <property type="molecule type" value="Genomic_DNA"/>
</dbReference>
<evidence type="ECO:0000313" key="2">
    <source>
        <dbReference type="Proteomes" id="UP000229703"/>
    </source>
</evidence>
<dbReference type="GO" id="GO:0003676">
    <property type="term" value="F:nucleic acid binding"/>
    <property type="evidence" value="ECO:0007669"/>
    <property type="project" value="InterPro"/>
</dbReference>
<evidence type="ECO:0008006" key="3">
    <source>
        <dbReference type="Google" id="ProtNLM"/>
    </source>
</evidence>
<proteinExistence type="predicted"/>
<evidence type="ECO:0000313" key="1">
    <source>
        <dbReference type="EMBL" id="PIX77479.1"/>
    </source>
</evidence>
<reference evidence="2" key="1">
    <citation type="submission" date="2017-09" db="EMBL/GenBank/DDBJ databases">
        <title>Depth-based differentiation of microbial function through sediment-hosted aquifers and enrichment of novel symbionts in the deep terrestrial subsurface.</title>
        <authorList>
            <person name="Probst A.J."/>
            <person name="Ladd B."/>
            <person name="Jarett J.K."/>
            <person name="Geller-Mcgrath D.E."/>
            <person name="Sieber C.M.K."/>
            <person name="Emerson J.B."/>
            <person name="Anantharaman K."/>
            <person name="Thomas B.C."/>
            <person name="Malmstrom R."/>
            <person name="Stieglmeier M."/>
            <person name="Klingl A."/>
            <person name="Woyke T."/>
            <person name="Ryan C.M."/>
            <person name="Banfield J.F."/>
        </authorList>
    </citation>
    <scope>NUCLEOTIDE SEQUENCE [LARGE SCALE GENOMIC DNA]</scope>
</reference>
<protein>
    <recommendedName>
        <fullName evidence="3">PD(D/E)XK endonuclease domain-containing protein</fullName>
    </recommendedName>
</protein>
<accession>A0A2M7M469</accession>
<dbReference type="SUPFAM" id="SSF52980">
    <property type="entry name" value="Restriction endonuclease-like"/>
    <property type="match status" value="1"/>
</dbReference>
<dbReference type="Gene3D" id="3.40.1350.10">
    <property type="match status" value="1"/>
</dbReference>
<gene>
    <name evidence="1" type="ORF">COZ37_02430</name>
</gene>
<dbReference type="InterPro" id="IPR011335">
    <property type="entry name" value="Restrct_endonuc-II-like"/>
</dbReference>
<dbReference type="AlphaFoldDB" id="A0A2M7M469"/>
<sequence>MNGRIKAGEGLLIGNAGEYYVVAELLKRGIVAALAPRNAPSFDILATKENRTVRIRVKTKSQRYSDWQWVTKKDGSIFRELSKDEDFTVLVDLAMETKDLKFYVVPTHQINVWLKEDFEKWVRTPGKNNRPHDPTNKKRNLSQEKYAHELSRYLNQWEKLWN</sequence>
<dbReference type="Proteomes" id="UP000229703">
    <property type="component" value="Unassembled WGS sequence"/>
</dbReference>
<dbReference type="InterPro" id="IPR011856">
    <property type="entry name" value="tRNA_endonuc-like_dom_sf"/>
</dbReference>
<comment type="caution">
    <text evidence="1">The sequence shown here is derived from an EMBL/GenBank/DDBJ whole genome shotgun (WGS) entry which is preliminary data.</text>
</comment>
<name>A0A2M7M469_9BACT</name>
<organism evidence="1 2">
    <name type="scientific">bacterium (Candidatus Ratteibacteria) CG_4_10_14_3_um_filter_41_18</name>
    <dbReference type="NCBI Taxonomy" id="2014287"/>
    <lineage>
        <taxon>Bacteria</taxon>
        <taxon>Candidatus Ratteibacteria</taxon>
    </lineage>
</organism>